<dbReference type="Gene3D" id="3.40.50.1110">
    <property type="entry name" value="SGNH hydrolase"/>
    <property type="match status" value="1"/>
</dbReference>
<evidence type="ECO:0000313" key="7">
    <source>
        <dbReference type="RefSeq" id="XP_026112718.1"/>
    </source>
</evidence>
<comment type="catalytic activity">
    <reaction evidence="4">
        <text>a 1-O-alkyl-2-acetyl-sn-glycero-3-phosphocholine + H2O = a 1-O-alkyl-sn-glycero-3-phosphocholine + acetate + H(+)</text>
        <dbReference type="Rhea" id="RHEA:17777"/>
        <dbReference type="ChEBI" id="CHEBI:15377"/>
        <dbReference type="ChEBI" id="CHEBI:15378"/>
        <dbReference type="ChEBI" id="CHEBI:30089"/>
        <dbReference type="ChEBI" id="CHEBI:30909"/>
        <dbReference type="ChEBI" id="CHEBI:36707"/>
        <dbReference type="EC" id="3.1.1.47"/>
    </reaction>
    <physiologicalReaction direction="left-to-right" evidence="4">
        <dbReference type="Rhea" id="RHEA:17778"/>
    </physiologicalReaction>
</comment>
<name>A0A6P6NVQ3_CARAU</name>
<comment type="catalytic activity">
    <reaction evidence="2">
        <text>1-O-hexadecyl-2-acetyl-sn-glycero-3-phosphocholine + H2O = 1-O-hexadecyl-sn-glycero-3-phosphocholine + acetate + H(+)</text>
        <dbReference type="Rhea" id="RHEA:40479"/>
        <dbReference type="ChEBI" id="CHEBI:15377"/>
        <dbReference type="ChEBI" id="CHEBI:15378"/>
        <dbReference type="ChEBI" id="CHEBI:30089"/>
        <dbReference type="ChEBI" id="CHEBI:44811"/>
        <dbReference type="ChEBI" id="CHEBI:64496"/>
    </reaction>
    <physiologicalReaction direction="left-to-right" evidence="2">
        <dbReference type="Rhea" id="RHEA:40480"/>
    </physiologicalReaction>
</comment>
<evidence type="ECO:0000256" key="3">
    <source>
        <dbReference type="ARBA" id="ARBA00035804"/>
    </source>
</evidence>
<accession>A0A6P6NVQ3</accession>
<evidence type="ECO:0000256" key="1">
    <source>
        <dbReference type="ARBA" id="ARBA00013201"/>
    </source>
</evidence>
<dbReference type="Pfam" id="PF13472">
    <property type="entry name" value="Lipase_GDSL_2"/>
    <property type="match status" value="1"/>
</dbReference>
<evidence type="ECO:0000256" key="4">
    <source>
        <dbReference type="ARBA" id="ARBA00048078"/>
    </source>
</evidence>
<gene>
    <name evidence="7" type="primary">LOC113091417</name>
</gene>
<protein>
    <recommendedName>
        <fullName evidence="1">1-alkyl-2-acetylglycerophosphocholine esterase</fullName>
        <ecNumber evidence="1">3.1.1.47</ecNumber>
    </recommendedName>
</protein>
<evidence type="ECO:0000313" key="6">
    <source>
        <dbReference type="Proteomes" id="UP000515129"/>
    </source>
</evidence>
<dbReference type="GO" id="GO:0003847">
    <property type="term" value="F:1-alkyl-2-acetylglycerophosphocholine esterase activity"/>
    <property type="evidence" value="ECO:0007669"/>
    <property type="project" value="UniProtKB-EC"/>
</dbReference>
<dbReference type="RefSeq" id="XP_026112718.1">
    <property type="nucleotide sequence ID" value="XM_026256933.1"/>
</dbReference>
<keyword evidence="6" id="KW-1185">Reference proteome</keyword>
<evidence type="ECO:0000256" key="2">
    <source>
        <dbReference type="ARBA" id="ARBA00023721"/>
    </source>
</evidence>
<dbReference type="SUPFAM" id="SSF52266">
    <property type="entry name" value="SGNH hydrolase"/>
    <property type="match status" value="1"/>
</dbReference>
<dbReference type="Proteomes" id="UP000515129">
    <property type="component" value="Unplaced"/>
</dbReference>
<evidence type="ECO:0000259" key="5">
    <source>
        <dbReference type="Pfam" id="PF13472"/>
    </source>
</evidence>
<dbReference type="KEGG" id="caua:113091417"/>
<organism evidence="6 7">
    <name type="scientific">Carassius auratus</name>
    <name type="common">Goldfish</name>
    <dbReference type="NCBI Taxonomy" id="7957"/>
    <lineage>
        <taxon>Eukaryota</taxon>
        <taxon>Metazoa</taxon>
        <taxon>Chordata</taxon>
        <taxon>Craniata</taxon>
        <taxon>Vertebrata</taxon>
        <taxon>Euteleostomi</taxon>
        <taxon>Actinopterygii</taxon>
        <taxon>Neopterygii</taxon>
        <taxon>Teleostei</taxon>
        <taxon>Ostariophysi</taxon>
        <taxon>Cypriniformes</taxon>
        <taxon>Cyprinidae</taxon>
        <taxon>Cyprininae</taxon>
        <taxon>Carassius</taxon>
    </lineage>
</organism>
<feature type="domain" description="SGNH hydrolase-type esterase" evidence="5">
    <location>
        <begin position="72"/>
        <end position="185"/>
    </location>
</feature>
<reference evidence="7" key="1">
    <citation type="submission" date="2025-08" db="UniProtKB">
        <authorList>
            <consortium name="RefSeq"/>
        </authorList>
    </citation>
    <scope>IDENTIFICATION</scope>
    <source>
        <strain evidence="7">Wakin</strain>
        <tissue evidence="7">Muscle</tissue>
    </source>
</reference>
<dbReference type="InterPro" id="IPR036514">
    <property type="entry name" value="SGNH_hydro_sf"/>
</dbReference>
<comment type="catalytic activity">
    <reaction evidence="3">
        <text>1-O-hexadecyl-2-acetyl-sn-glycero-3-phosphate + H2O = 1-O-hexadecyl-sn-glycero-3-phosphate + acetate + H(+)</text>
        <dbReference type="Rhea" id="RHEA:41704"/>
        <dbReference type="ChEBI" id="CHEBI:15377"/>
        <dbReference type="ChEBI" id="CHEBI:15378"/>
        <dbReference type="ChEBI" id="CHEBI:30089"/>
        <dbReference type="ChEBI" id="CHEBI:77580"/>
        <dbReference type="ChEBI" id="CHEBI:78385"/>
    </reaction>
    <physiologicalReaction direction="left-to-right" evidence="3">
        <dbReference type="Rhea" id="RHEA:41705"/>
    </physiologicalReaction>
</comment>
<sequence length="211" mass="24208">MDLQGHTSNTNLTTTISKRSFIIPQGLHVCFLTDSICRDIKDYMPKAQCWVHPGTTLLRSAMQHINHFKTVHSNSIVILHIGTNDIASGAPASVVIQRMKTLITRISLTNPHILYYGISAILPRPTDNSTTKNTVKEFNSLLRYWTEQTTNIIFLNTTKPFLKSGKILHHLYKQDGLHLTTQGKQRLFAYFQRFLWHFCHFQTPTKKCLTN</sequence>
<proteinExistence type="predicted"/>
<dbReference type="EC" id="3.1.1.47" evidence="1"/>
<dbReference type="AlphaFoldDB" id="A0A6P6NVQ3"/>
<dbReference type="InterPro" id="IPR013830">
    <property type="entry name" value="SGNH_hydro"/>
</dbReference>
<dbReference type="GeneID" id="113091417"/>
<dbReference type="OrthoDB" id="8793438at2759"/>